<proteinExistence type="predicted"/>
<dbReference type="KEGG" id="mind:mvi_60970"/>
<evidence type="ECO:0000313" key="2">
    <source>
        <dbReference type="EMBL" id="BCM87636.1"/>
    </source>
</evidence>
<dbReference type="Proteomes" id="UP000663508">
    <property type="component" value="Plasmid pVL1_1"/>
</dbReference>
<feature type="transmembrane region" description="Helical" evidence="1">
    <location>
        <begin position="30"/>
        <end position="49"/>
    </location>
</feature>
<dbReference type="AlphaFoldDB" id="A0A8H9CA07"/>
<protein>
    <submittedName>
        <fullName evidence="2">Uncharacterized protein</fullName>
    </submittedName>
</protein>
<dbReference type="RefSeq" id="WP_207183815.1">
    <property type="nucleotide sequence ID" value="NZ_AP024146.1"/>
</dbReference>
<keyword evidence="1" id="KW-0472">Membrane</keyword>
<feature type="transmembrane region" description="Helical" evidence="1">
    <location>
        <begin position="100"/>
        <end position="123"/>
    </location>
</feature>
<feature type="transmembrane region" description="Helical" evidence="1">
    <location>
        <begin position="61"/>
        <end position="80"/>
    </location>
</feature>
<keyword evidence="1" id="KW-1133">Transmembrane helix</keyword>
<geneLocation type="plasmid" evidence="2 3">
    <name>pVL1_1</name>
</geneLocation>
<feature type="transmembrane region" description="Helical" evidence="1">
    <location>
        <begin position="130"/>
        <end position="151"/>
    </location>
</feature>
<organism evidence="2 3">
    <name type="scientific">Methylobacterium indicum</name>
    <dbReference type="NCBI Taxonomy" id="1775910"/>
    <lineage>
        <taxon>Bacteria</taxon>
        <taxon>Pseudomonadati</taxon>
        <taxon>Pseudomonadota</taxon>
        <taxon>Alphaproteobacteria</taxon>
        <taxon>Hyphomicrobiales</taxon>
        <taxon>Methylobacteriaceae</taxon>
        <taxon>Methylobacterium</taxon>
    </lineage>
</organism>
<accession>A0A8H9CA07</accession>
<name>A0A8H9CA07_9HYPH</name>
<keyword evidence="2" id="KW-0614">Plasmid</keyword>
<sequence length="161" mass="17160">MIDGSWHLIDNLTANTAAYLGDHPVLSKGAIAFTLAAGCYAVVAARAWSVSICSDRALRRLLHVCAMAGGGCLFLTGLFYDGLMRGLDGAITCMPLIYTYYPASIMLSCAAMVFAGAQIFCALHVRPAPLLRGIIPGLLGAWLFALCVPVYQFSVILRSVQ</sequence>
<evidence type="ECO:0000256" key="1">
    <source>
        <dbReference type="SAM" id="Phobius"/>
    </source>
</evidence>
<dbReference type="EMBL" id="AP024146">
    <property type="protein sequence ID" value="BCM87636.1"/>
    <property type="molecule type" value="Genomic_DNA"/>
</dbReference>
<evidence type="ECO:0000313" key="3">
    <source>
        <dbReference type="Proteomes" id="UP000663508"/>
    </source>
</evidence>
<keyword evidence="1" id="KW-0812">Transmembrane</keyword>
<gene>
    <name evidence="2" type="ORF">mvi_60970</name>
</gene>
<reference evidence="2" key="1">
    <citation type="submission" date="2020-11" db="EMBL/GenBank/DDBJ databases">
        <title>Complete genome sequence of a novel pathogenic Methylobacterium strain isolated from rice in Vietnam.</title>
        <authorList>
            <person name="Lai K."/>
            <person name="Okazaki S."/>
            <person name="Higashi K."/>
            <person name="Mori H."/>
            <person name="Toyoda A."/>
            <person name="Kurokawa K."/>
        </authorList>
    </citation>
    <scope>NUCLEOTIDE SEQUENCE</scope>
    <source>
        <strain evidence="2">VL1</strain>
        <plasmid evidence="2">pVL1_1</plasmid>
    </source>
</reference>